<reference evidence="2 3" key="1">
    <citation type="submission" date="2020-08" db="EMBL/GenBank/DDBJ databases">
        <title>Acidobacteriota in marine sediments use diverse sulfur dissimilation pathways.</title>
        <authorList>
            <person name="Wasmund K."/>
        </authorList>
    </citation>
    <scope>NUCLEOTIDE SEQUENCE [LARGE SCALE GENOMIC DNA]</scope>
    <source>
        <strain evidence="2">MAG AM3-A</strain>
    </source>
</reference>
<proteinExistence type="predicted"/>
<evidence type="ECO:0000313" key="3">
    <source>
        <dbReference type="Proteomes" id="UP000598633"/>
    </source>
</evidence>
<name>A0A8J6Y7G1_9BACT</name>
<evidence type="ECO:0000313" key="2">
    <source>
        <dbReference type="EMBL" id="MBD3869744.1"/>
    </source>
</evidence>
<organism evidence="2 3">
    <name type="scientific">Candidatus Sulfomarinibacter kjeldsenii</name>
    <dbReference type="NCBI Taxonomy" id="2885994"/>
    <lineage>
        <taxon>Bacteria</taxon>
        <taxon>Pseudomonadati</taxon>
        <taxon>Acidobacteriota</taxon>
        <taxon>Thermoanaerobaculia</taxon>
        <taxon>Thermoanaerobaculales</taxon>
        <taxon>Candidatus Sulfomarinibacteraceae</taxon>
        <taxon>Candidatus Sulfomarinibacter</taxon>
    </lineage>
</organism>
<dbReference type="Pfam" id="PF04020">
    <property type="entry name" value="Phage_holin_4_2"/>
    <property type="match status" value="1"/>
</dbReference>
<feature type="transmembrane region" description="Helical" evidence="1">
    <location>
        <begin position="29"/>
        <end position="47"/>
    </location>
</feature>
<sequence length="114" mass="12433">MKRFLIHWLIIALALWVTAYILPGVHIESNQALAIAAIVLGLVNALVRPILTLLTLPITILTLGLFYLLVNGFTFLLASKVVPGFVVSSYWWAVLGALVVSIVSAFVGNFVKDE</sequence>
<dbReference type="PANTHER" id="PTHR37309">
    <property type="entry name" value="SLR0284 PROTEIN"/>
    <property type="match status" value="1"/>
</dbReference>
<keyword evidence="1" id="KW-0472">Membrane</keyword>
<protein>
    <submittedName>
        <fullName evidence="2">Phage holin family protein</fullName>
    </submittedName>
</protein>
<feature type="transmembrane region" description="Helical" evidence="1">
    <location>
        <begin position="54"/>
        <end position="78"/>
    </location>
</feature>
<dbReference type="PANTHER" id="PTHR37309:SF1">
    <property type="entry name" value="SLR0284 PROTEIN"/>
    <property type="match status" value="1"/>
</dbReference>
<gene>
    <name evidence="2" type="ORF">IFJ97_00095</name>
</gene>
<feature type="transmembrane region" description="Helical" evidence="1">
    <location>
        <begin position="90"/>
        <end position="111"/>
    </location>
</feature>
<comment type="caution">
    <text evidence="2">The sequence shown here is derived from an EMBL/GenBank/DDBJ whole genome shotgun (WGS) entry which is preliminary data.</text>
</comment>
<dbReference type="InterPro" id="IPR007165">
    <property type="entry name" value="Phage_holin_4_2"/>
</dbReference>
<dbReference type="AlphaFoldDB" id="A0A8J6Y7G1"/>
<dbReference type="Proteomes" id="UP000598633">
    <property type="component" value="Unassembled WGS sequence"/>
</dbReference>
<keyword evidence="1" id="KW-1133">Transmembrane helix</keyword>
<accession>A0A8J6Y7G1</accession>
<keyword evidence="1" id="KW-0812">Transmembrane</keyword>
<dbReference type="EMBL" id="JACXWA010000003">
    <property type="protein sequence ID" value="MBD3869744.1"/>
    <property type="molecule type" value="Genomic_DNA"/>
</dbReference>
<evidence type="ECO:0000256" key="1">
    <source>
        <dbReference type="SAM" id="Phobius"/>
    </source>
</evidence>